<evidence type="ECO:0000313" key="3">
    <source>
        <dbReference type="Proteomes" id="UP000620550"/>
    </source>
</evidence>
<dbReference type="Proteomes" id="UP000620550">
    <property type="component" value="Unassembled WGS sequence"/>
</dbReference>
<dbReference type="EMBL" id="BNAF01000001">
    <property type="protein sequence ID" value="GHE23368.1"/>
    <property type="molecule type" value="Genomic_DNA"/>
</dbReference>
<evidence type="ECO:0000256" key="1">
    <source>
        <dbReference type="SAM" id="MobiDB-lite"/>
    </source>
</evidence>
<organism evidence="2 3">
    <name type="scientific">Sphingobacterium griseoflavum</name>
    <dbReference type="NCBI Taxonomy" id="1474952"/>
    <lineage>
        <taxon>Bacteria</taxon>
        <taxon>Pseudomonadati</taxon>
        <taxon>Bacteroidota</taxon>
        <taxon>Sphingobacteriia</taxon>
        <taxon>Sphingobacteriales</taxon>
        <taxon>Sphingobacteriaceae</taxon>
        <taxon>Sphingobacterium</taxon>
    </lineage>
</organism>
<feature type="region of interest" description="Disordered" evidence="1">
    <location>
        <begin position="63"/>
        <end position="87"/>
    </location>
</feature>
<proteinExistence type="predicted"/>
<reference evidence="3" key="1">
    <citation type="journal article" date="2019" name="Int. J. Syst. Evol. Microbiol.">
        <title>The Global Catalogue of Microorganisms (GCM) 10K type strain sequencing project: providing services to taxonomists for standard genome sequencing and annotation.</title>
        <authorList>
            <consortium name="The Broad Institute Genomics Platform"/>
            <consortium name="The Broad Institute Genome Sequencing Center for Infectious Disease"/>
            <person name="Wu L."/>
            <person name="Ma J."/>
        </authorList>
    </citation>
    <scope>NUCLEOTIDE SEQUENCE [LARGE SCALE GENOMIC DNA]</scope>
    <source>
        <strain evidence="3">CGMCC 1.12966</strain>
    </source>
</reference>
<accession>A0ABQ3HVF0</accession>
<comment type="caution">
    <text evidence="2">The sequence shown here is derived from an EMBL/GenBank/DDBJ whole genome shotgun (WGS) entry which is preliminary data.</text>
</comment>
<keyword evidence="3" id="KW-1185">Reference proteome</keyword>
<protein>
    <submittedName>
        <fullName evidence="2">Uncharacterized protein</fullName>
    </submittedName>
</protein>
<name>A0ABQ3HVF0_9SPHI</name>
<dbReference type="RefSeq" id="WP_189624857.1">
    <property type="nucleotide sequence ID" value="NZ_BNAF01000001.1"/>
</dbReference>
<evidence type="ECO:0000313" key="2">
    <source>
        <dbReference type="EMBL" id="GHE23368.1"/>
    </source>
</evidence>
<feature type="compositionally biased region" description="Basic and acidic residues" evidence="1">
    <location>
        <begin position="63"/>
        <end position="83"/>
    </location>
</feature>
<sequence>MHNRIAQFISVLSLAILLIGGVLGIFSGTSKYTRSLQAFQQLFETRHHSHSDKVAIDHRWEQQHKNQHTHDSRAIEKPEESDLKPSTANENLASPLLALLLHKDIAFSLFSLLYNNKPTAAHSALLITCFDSERFMLFQDFRI</sequence>
<gene>
    <name evidence="2" type="ORF">GCM10017764_03360</name>
</gene>